<evidence type="ECO:0000256" key="1">
    <source>
        <dbReference type="ARBA" id="ARBA00004477"/>
    </source>
</evidence>
<protein>
    <recommendedName>
        <fullName evidence="7">Derlin</fullName>
    </recommendedName>
</protein>
<dbReference type="Proteomes" id="UP001174997">
    <property type="component" value="Unassembled WGS sequence"/>
</dbReference>
<feature type="region of interest" description="Disordered" evidence="8">
    <location>
        <begin position="221"/>
        <end position="259"/>
    </location>
</feature>
<keyword evidence="4 7" id="KW-0256">Endoplasmic reticulum</keyword>
<keyword evidence="10" id="KW-1185">Reference proteome</keyword>
<dbReference type="InterPro" id="IPR035952">
    <property type="entry name" value="Rhomboid-like_sf"/>
</dbReference>
<feature type="transmembrane region" description="Helical" evidence="7">
    <location>
        <begin position="54"/>
        <end position="78"/>
    </location>
</feature>
<comment type="function">
    <text evidence="7">May be involved in the degradation of misfolded endoplasmic reticulum (ER) luminal proteins.</text>
</comment>
<evidence type="ECO:0000256" key="4">
    <source>
        <dbReference type="ARBA" id="ARBA00022824"/>
    </source>
</evidence>
<evidence type="ECO:0000256" key="8">
    <source>
        <dbReference type="SAM" id="MobiDB-lite"/>
    </source>
</evidence>
<dbReference type="GO" id="GO:0005789">
    <property type="term" value="C:endoplasmic reticulum membrane"/>
    <property type="evidence" value="ECO:0007669"/>
    <property type="project" value="UniProtKB-SubCell"/>
</dbReference>
<dbReference type="GO" id="GO:0006950">
    <property type="term" value="P:response to stress"/>
    <property type="evidence" value="ECO:0007669"/>
    <property type="project" value="UniProtKB-ARBA"/>
</dbReference>
<accession>A0AA39ZGX0</accession>
<evidence type="ECO:0000256" key="2">
    <source>
        <dbReference type="ARBA" id="ARBA00008917"/>
    </source>
</evidence>
<dbReference type="PANTHER" id="PTHR11009">
    <property type="entry name" value="DER1-LIKE PROTEIN, DERLIN"/>
    <property type="match status" value="1"/>
</dbReference>
<keyword evidence="3 7" id="KW-0812">Transmembrane</keyword>
<keyword evidence="6 7" id="KW-0472">Membrane</keyword>
<dbReference type="Pfam" id="PF04511">
    <property type="entry name" value="DER1"/>
    <property type="match status" value="1"/>
</dbReference>
<proteinExistence type="inferred from homology"/>
<comment type="similarity">
    <text evidence="2 7">Belongs to the derlin family.</text>
</comment>
<sequence length="259" mass="28696">MSDAMDAYWQLQPLARTLATAIFVTSVGGHLGLIPTGWLYFHSSVAIFKMPPQIWRFITTFLLSGPQLGIILDPYFVYQYLSQIESGNPKFQRKEDVLWYLITVSGFILLLTQYFLGFQPFLISALIIALCYTASQDSRGMKANFFFFTVPAQLVPYCMLGMSVIMNPAALPQQICGILAAHLHDFLVRTWPEFGGGRNWLATPAFVSRLVTTPRILQRGYGTGIRPKTQTSGSSTGASTGSGPLPDSWKTRGTGHRLG</sequence>
<feature type="transmembrane region" description="Helical" evidence="7">
    <location>
        <begin position="98"/>
        <end position="131"/>
    </location>
</feature>
<evidence type="ECO:0000313" key="10">
    <source>
        <dbReference type="Proteomes" id="UP001174997"/>
    </source>
</evidence>
<name>A0AA39ZGX0_9PEZI</name>
<reference evidence="9" key="1">
    <citation type="submission" date="2023-06" db="EMBL/GenBank/DDBJ databases">
        <title>Genome-scale phylogeny and comparative genomics of the fungal order Sordariales.</title>
        <authorList>
            <consortium name="Lawrence Berkeley National Laboratory"/>
            <person name="Hensen N."/>
            <person name="Bonometti L."/>
            <person name="Westerberg I."/>
            <person name="Brannstrom I.O."/>
            <person name="Guillou S."/>
            <person name="Cros-Aarteil S."/>
            <person name="Calhoun S."/>
            <person name="Haridas S."/>
            <person name="Kuo A."/>
            <person name="Mondo S."/>
            <person name="Pangilinan J."/>
            <person name="Riley R."/>
            <person name="Labutti K."/>
            <person name="Andreopoulos B."/>
            <person name="Lipzen A."/>
            <person name="Chen C."/>
            <person name="Yanf M."/>
            <person name="Daum C."/>
            <person name="Ng V."/>
            <person name="Clum A."/>
            <person name="Steindorff A."/>
            <person name="Ohm R."/>
            <person name="Martin F."/>
            <person name="Silar P."/>
            <person name="Natvig D."/>
            <person name="Lalanne C."/>
            <person name="Gautier V."/>
            <person name="Ament-Velasquez S.L."/>
            <person name="Kruys A."/>
            <person name="Hutchinson M.I."/>
            <person name="Powell A.J."/>
            <person name="Barry K."/>
            <person name="Miller A.N."/>
            <person name="Grigoriev I.V."/>
            <person name="Debuchy R."/>
            <person name="Gladieux P."/>
            <person name="Thoren M.H."/>
            <person name="Johannesson H."/>
        </authorList>
    </citation>
    <scope>NUCLEOTIDE SEQUENCE</scope>
    <source>
        <strain evidence="9">CBS 307.81</strain>
    </source>
</reference>
<feature type="transmembrane region" description="Helical" evidence="7">
    <location>
        <begin position="143"/>
        <end position="166"/>
    </location>
</feature>
<evidence type="ECO:0000256" key="5">
    <source>
        <dbReference type="ARBA" id="ARBA00022989"/>
    </source>
</evidence>
<dbReference type="EMBL" id="JAULSY010000027">
    <property type="protein sequence ID" value="KAK0670843.1"/>
    <property type="molecule type" value="Genomic_DNA"/>
</dbReference>
<feature type="transmembrane region" description="Helical" evidence="7">
    <location>
        <begin position="20"/>
        <end position="42"/>
    </location>
</feature>
<organism evidence="9 10">
    <name type="scientific">Cercophora samala</name>
    <dbReference type="NCBI Taxonomy" id="330535"/>
    <lineage>
        <taxon>Eukaryota</taxon>
        <taxon>Fungi</taxon>
        <taxon>Dikarya</taxon>
        <taxon>Ascomycota</taxon>
        <taxon>Pezizomycotina</taxon>
        <taxon>Sordariomycetes</taxon>
        <taxon>Sordariomycetidae</taxon>
        <taxon>Sordariales</taxon>
        <taxon>Lasiosphaeriaceae</taxon>
        <taxon>Cercophora</taxon>
    </lineage>
</organism>
<evidence type="ECO:0000256" key="6">
    <source>
        <dbReference type="ARBA" id="ARBA00023136"/>
    </source>
</evidence>
<dbReference type="InterPro" id="IPR007599">
    <property type="entry name" value="DER1"/>
</dbReference>
<gene>
    <name evidence="9" type="ORF">QBC41DRAFT_317022</name>
</gene>
<comment type="subcellular location">
    <subcellularLocation>
        <location evidence="1 7">Endoplasmic reticulum membrane</location>
        <topology evidence="1 7">Multi-pass membrane protein</topology>
    </subcellularLocation>
</comment>
<evidence type="ECO:0000256" key="3">
    <source>
        <dbReference type="ARBA" id="ARBA00022692"/>
    </source>
</evidence>
<comment type="caution">
    <text evidence="9">The sequence shown here is derived from an EMBL/GenBank/DDBJ whole genome shotgun (WGS) entry which is preliminary data.</text>
</comment>
<keyword evidence="5 7" id="KW-1133">Transmembrane helix</keyword>
<feature type="compositionally biased region" description="Low complexity" evidence="8">
    <location>
        <begin position="229"/>
        <end position="243"/>
    </location>
</feature>
<dbReference type="AlphaFoldDB" id="A0AA39ZGX0"/>
<evidence type="ECO:0000256" key="7">
    <source>
        <dbReference type="RuleBase" id="RU363059"/>
    </source>
</evidence>
<dbReference type="SUPFAM" id="SSF144091">
    <property type="entry name" value="Rhomboid-like"/>
    <property type="match status" value="1"/>
</dbReference>
<evidence type="ECO:0000313" key="9">
    <source>
        <dbReference type="EMBL" id="KAK0670843.1"/>
    </source>
</evidence>